<organism evidence="4 5">
    <name type="scientific">Candidatus Fervidibacter sacchari</name>
    <dbReference type="NCBI Taxonomy" id="1448929"/>
    <lineage>
        <taxon>Bacteria</taxon>
        <taxon>Candidatus Fervidibacterota</taxon>
        <taxon>Candidatus Fervidibacter</taxon>
    </lineage>
</organism>
<dbReference type="InterPro" id="IPR046711">
    <property type="entry name" value="DUF6784"/>
</dbReference>
<evidence type="ECO:0000313" key="4">
    <source>
        <dbReference type="EMBL" id="MCS3919093.1"/>
    </source>
</evidence>
<feature type="transmembrane region" description="Helical" evidence="1">
    <location>
        <begin position="170"/>
        <end position="191"/>
    </location>
</feature>
<keyword evidence="1" id="KW-0812">Transmembrane</keyword>
<keyword evidence="1" id="KW-0472">Membrane</keyword>
<feature type="domain" description="DUF6784" evidence="2">
    <location>
        <begin position="559"/>
        <end position="650"/>
    </location>
</feature>
<accession>A0ABT2EQ98</accession>
<evidence type="ECO:0000259" key="2">
    <source>
        <dbReference type="Pfam" id="PF20580"/>
    </source>
</evidence>
<proteinExistence type="predicted"/>
<dbReference type="Pfam" id="PF20580">
    <property type="entry name" value="DUF6784"/>
    <property type="match status" value="1"/>
</dbReference>
<feature type="transmembrane region" description="Helical" evidence="1">
    <location>
        <begin position="375"/>
        <end position="393"/>
    </location>
</feature>
<dbReference type="RefSeq" id="WP_259095222.1">
    <property type="nucleotide sequence ID" value="NZ_CP130454.1"/>
</dbReference>
<feature type="transmembrane region" description="Helical" evidence="1">
    <location>
        <begin position="627"/>
        <end position="646"/>
    </location>
</feature>
<feature type="transmembrane region" description="Helical" evidence="1">
    <location>
        <begin position="586"/>
        <end position="607"/>
    </location>
</feature>
<keyword evidence="1" id="KW-1133">Transmembrane helix</keyword>
<feature type="transmembrane region" description="Helical" evidence="1">
    <location>
        <begin position="59"/>
        <end position="79"/>
    </location>
</feature>
<keyword evidence="5" id="KW-1185">Reference proteome</keyword>
<feature type="transmembrane region" description="Helical" evidence="1">
    <location>
        <begin position="229"/>
        <end position="250"/>
    </location>
</feature>
<reference evidence="4 5" key="1">
    <citation type="submission" date="2022-08" db="EMBL/GenBank/DDBJ databases">
        <title>Bacterial and archaeal communities from various locations to study Microbial Dark Matter (Phase II).</title>
        <authorList>
            <person name="Stepanauskas R."/>
        </authorList>
    </citation>
    <scope>NUCLEOTIDE SEQUENCE [LARGE SCALE GENOMIC DNA]</scope>
    <source>
        <strain evidence="4 5">PD1</strain>
    </source>
</reference>
<feature type="domain" description="DUF6785" evidence="3">
    <location>
        <begin position="26"/>
        <end position="521"/>
    </location>
</feature>
<name>A0ABT2EQ98_9BACT</name>
<feature type="transmembrane region" description="Helical" evidence="1">
    <location>
        <begin position="21"/>
        <end position="39"/>
    </location>
</feature>
<dbReference type="Pfam" id="PF20581">
    <property type="entry name" value="DUF6785"/>
    <property type="match status" value="1"/>
</dbReference>
<feature type="transmembrane region" description="Helical" evidence="1">
    <location>
        <begin position="332"/>
        <end position="350"/>
    </location>
</feature>
<dbReference type="Proteomes" id="UP001204798">
    <property type="component" value="Unassembled WGS sequence"/>
</dbReference>
<feature type="transmembrane region" description="Helical" evidence="1">
    <location>
        <begin position="493"/>
        <end position="514"/>
    </location>
</feature>
<dbReference type="EMBL" id="JANUCP010000002">
    <property type="protein sequence ID" value="MCS3919093.1"/>
    <property type="molecule type" value="Genomic_DNA"/>
</dbReference>
<protein>
    <submittedName>
        <fullName evidence="4">Uncharacterized protein</fullName>
    </submittedName>
</protein>
<feature type="transmembrane region" description="Helical" evidence="1">
    <location>
        <begin position="555"/>
        <end position="574"/>
    </location>
</feature>
<evidence type="ECO:0000313" key="5">
    <source>
        <dbReference type="Proteomes" id="UP001204798"/>
    </source>
</evidence>
<comment type="caution">
    <text evidence="4">The sequence shown here is derived from an EMBL/GenBank/DDBJ whole genome shotgun (WGS) entry which is preliminary data.</text>
</comment>
<feature type="transmembrane region" description="Helical" evidence="1">
    <location>
        <begin position="456"/>
        <end position="473"/>
    </location>
</feature>
<feature type="transmembrane region" description="Helical" evidence="1">
    <location>
        <begin position="400"/>
        <end position="417"/>
    </location>
</feature>
<dbReference type="InterPro" id="IPR046712">
    <property type="entry name" value="DUF6785"/>
</dbReference>
<feature type="transmembrane region" description="Helical" evidence="1">
    <location>
        <begin position="91"/>
        <end position="121"/>
    </location>
</feature>
<gene>
    <name evidence="4" type="ORF">M2350_001493</name>
</gene>
<evidence type="ECO:0000259" key="3">
    <source>
        <dbReference type="Pfam" id="PF20581"/>
    </source>
</evidence>
<evidence type="ECO:0000256" key="1">
    <source>
        <dbReference type="SAM" id="Phobius"/>
    </source>
</evidence>
<sequence length="662" mass="74823">MAKEIAATLPISAVSAFRLSRIPYLLCLALALTILGGWWMKQAEVIVLASQITEAVPPIPALGALLLLLLVNPILKRLLPSLALSRSEMLLVYAFCTVATAVPACGSLRFVLSLTTFPIYYERMQPTMKMDLITPHIPDWLVPKEFAVIRDLYQGRPDAKVPWDVWAVPIASWTLFFVVYWLALTGILCVFEKRWREHERLVFPLLYLPMRATEENPPEGLPKFWRDPLMWLGFSLAAFYNALNIANAFFPQFPAPGKLMDLGQYFTAPPLDAFAPLQLWYRPEVVGLGYLMPTEVAFTVWFTYALFKIEALVGRMLGWQWAGYPFTQEQGLGSYLATAFLLFYAARHYLWDWFKALINTQSWSSENDALSPRETMIWLLLGVGGCLAFLIIAGMHPTIAAIYLLLTLLVALVYTRIRAEVGAPMVWLFPYYQHKKVIIYTLGTERVMGLGGVKSMTAFAIFTFMARGFFHSYTATQFENIRLGTQVGYPPRLWVRLSVIAIVVGVLMGFYFHLVPYYKSGAVNLREGGIWGHWHANAEYNAIVSYRTTPLPPDIPRIIATVLGAVLTFLFGAIRFNYPTSPFHPLGFAIAGAYGDLVWFPFLIVWATKFLVLRYGGGRLYRRTVPFMLGLALGHYIVAGVIWGLWSTTGKPPFQRYGVWFG</sequence>